<evidence type="ECO:0000256" key="2">
    <source>
        <dbReference type="ARBA" id="ARBA00023180"/>
    </source>
</evidence>
<evidence type="ECO:0000256" key="1">
    <source>
        <dbReference type="ARBA" id="ARBA00023157"/>
    </source>
</evidence>
<dbReference type="FunFam" id="2.60.40.420:FF:000034">
    <property type="entry name" value="Cupredoxin superfamily protein"/>
    <property type="match status" value="1"/>
</dbReference>
<keyword evidence="3" id="KW-0472">Membrane</keyword>
<dbReference type="Pfam" id="PF02298">
    <property type="entry name" value="Cu_bind_like"/>
    <property type="match status" value="1"/>
</dbReference>
<dbReference type="Proteomes" id="UP000811609">
    <property type="component" value="Chromosome 4"/>
</dbReference>
<dbReference type="PANTHER" id="PTHR33021:SF350">
    <property type="entry name" value="UCLACYANIN-2"/>
    <property type="match status" value="1"/>
</dbReference>
<dbReference type="PROSITE" id="PS51485">
    <property type="entry name" value="PHYTOCYANIN"/>
    <property type="match status" value="1"/>
</dbReference>
<evidence type="ECO:0000313" key="5">
    <source>
        <dbReference type="EMBL" id="KAG6658604.1"/>
    </source>
</evidence>
<keyword evidence="1" id="KW-1015">Disulfide bond</keyword>
<keyword evidence="3" id="KW-1133">Transmembrane helix</keyword>
<feature type="transmembrane region" description="Helical" evidence="3">
    <location>
        <begin position="148"/>
        <end position="166"/>
    </location>
</feature>
<reference evidence="5" key="1">
    <citation type="submission" date="2020-12" db="EMBL/GenBank/DDBJ databases">
        <title>WGS assembly of Carya illinoinensis cv. Pawnee.</title>
        <authorList>
            <person name="Platts A."/>
            <person name="Shu S."/>
            <person name="Wright S."/>
            <person name="Barry K."/>
            <person name="Edger P."/>
            <person name="Pires J.C."/>
            <person name="Schmutz J."/>
        </authorList>
    </citation>
    <scope>NUCLEOTIDE SEQUENCE</scope>
    <source>
        <tissue evidence="5">Leaf</tissue>
    </source>
</reference>
<feature type="transmembrane region" description="Helical" evidence="3">
    <location>
        <begin position="7"/>
        <end position="31"/>
    </location>
</feature>
<dbReference type="EMBL" id="CM031812">
    <property type="protein sequence ID" value="KAG6658604.1"/>
    <property type="molecule type" value="Genomic_DNA"/>
</dbReference>
<feature type="domain" description="Phytocyanin" evidence="4">
    <location>
        <begin position="29"/>
        <end position="129"/>
    </location>
</feature>
<evidence type="ECO:0000259" key="4">
    <source>
        <dbReference type="PROSITE" id="PS51485"/>
    </source>
</evidence>
<dbReference type="InterPro" id="IPR003245">
    <property type="entry name" value="Phytocyanin_dom"/>
</dbReference>
<organism evidence="5 6">
    <name type="scientific">Carya illinoinensis</name>
    <name type="common">Pecan</name>
    <dbReference type="NCBI Taxonomy" id="32201"/>
    <lineage>
        <taxon>Eukaryota</taxon>
        <taxon>Viridiplantae</taxon>
        <taxon>Streptophyta</taxon>
        <taxon>Embryophyta</taxon>
        <taxon>Tracheophyta</taxon>
        <taxon>Spermatophyta</taxon>
        <taxon>Magnoliopsida</taxon>
        <taxon>eudicotyledons</taxon>
        <taxon>Gunneridae</taxon>
        <taxon>Pentapetalae</taxon>
        <taxon>rosids</taxon>
        <taxon>fabids</taxon>
        <taxon>Fagales</taxon>
        <taxon>Juglandaceae</taxon>
        <taxon>Carya</taxon>
    </lineage>
</organism>
<evidence type="ECO:0000256" key="3">
    <source>
        <dbReference type="SAM" id="Phobius"/>
    </source>
</evidence>
<gene>
    <name evidence="5" type="ORF">CIPAW_04G173300</name>
</gene>
<protein>
    <recommendedName>
        <fullName evidence="4">Phytocyanin domain-containing protein</fullName>
    </recommendedName>
</protein>
<proteinExistence type="predicted"/>
<keyword evidence="3" id="KW-0812">Transmembrane</keyword>
<dbReference type="PANTHER" id="PTHR33021">
    <property type="entry name" value="BLUE COPPER PROTEIN"/>
    <property type="match status" value="1"/>
</dbReference>
<dbReference type="AlphaFoldDB" id="A0A8T1QWS7"/>
<dbReference type="InterPro" id="IPR039391">
    <property type="entry name" value="Phytocyanin-like"/>
</dbReference>
<accession>A0A8T1QWS7</accession>
<dbReference type="GO" id="GO:0005886">
    <property type="term" value="C:plasma membrane"/>
    <property type="evidence" value="ECO:0007669"/>
    <property type="project" value="TreeGrafter"/>
</dbReference>
<sequence length="167" mass="17624">MGRQRLFIMYCLVLIVVALNIIEAATAATIFEVGGSLGWTVPPNTSYYATWASSKTFAVGDTLEFKWNSTHNVLEVTTKAEYDGCTKSNGVLKETSPTVINVTAGTHYFICSIGTHCVNGQKLAVTSVGSANTPTTPPGSSALPTSSVVLPAILSTTAISFLVIFVI</sequence>
<name>A0A8T1QWS7_CARIL</name>
<keyword evidence="6" id="KW-1185">Reference proteome</keyword>
<evidence type="ECO:0000313" key="6">
    <source>
        <dbReference type="Proteomes" id="UP000811609"/>
    </source>
</evidence>
<keyword evidence="2" id="KW-0325">Glycoprotein</keyword>
<comment type="caution">
    <text evidence="5">The sequence shown here is derived from an EMBL/GenBank/DDBJ whole genome shotgun (WGS) entry which is preliminary data.</text>
</comment>
<dbReference type="GO" id="GO:0009055">
    <property type="term" value="F:electron transfer activity"/>
    <property type="evidence" value="ECO:0007669"/>
    <property type="project" value="InterPro"/>
</dbReference>